<proteinExistence type="predicted"/>
<keyword evidence="2" id="KW-1185">Reference proteome</keyword>
<comment type="caution">
    <text evidence="1">The sequence shown here is derived from an EMBL/GenBank/DDBJ whole genome shotgun (WGS) entry which is preliminary data.</text>
</comment>
<reference evidence="1" key="1">
    <citation type="submission" date="2020-05" db="EMBL/GenBank/DDBJ databases">
        <title>Large-scale comparative analyses of tick genomes elucidate their genetic diversity and vector capacities.</title>
        <authorList>
            <person name="Jia N."/>
            <person name="Wang J."/>
            <person name="Shi W."/>
            <person name="Du L."/>
            <person name="Sun Y."/>
            <person name="Zhan W."/>
            <person name="Jiang J."/>
            <person name="Wang Q."/>
            <person name="Zhang B."/>
            <person name="Ji P."/>
            <person name="Sakyi L.B."/>
            <person name="Cui X."/>
            <person name="Yuan T."/>
            <person name="Jiang B."/>
            <person name="Yang W."/>
            <person name="Lam T.T.-Y."/>
            <person name="Chang Q."/>
            <person name="Ding S."/>
            <person name="Wang X."/>
            <person name="Zhu J."/>
            <person name="Ruan X."/>
            <person name="Zhao L."/>
            <person name="Wei J."/>
            <person name="Que T."/>
            <person name="Du C."/>
            <person name="Cheng J."/>
            <person name="Dai P."/>
            <person name="Han X."/>
            <person name="Huang E."/>
            <person name="Gao Y."/>
            <person name="Liu J."/>
            <person name="Shao H."/>
            <person name="Ye R."/>
            <person name="Li L."/>
            <person name="Wei W."/>
            <person name="Wang X."/>
            <person name="Wang C."/>
            <person name="Yang T."/>
            <person name="Huo Q."/>
            <person name="Li W."/>
            <person name="Guo W."/>
            <person name="Chen H."/>
            <person name="Zhou L."/>
            <person name="Ni X."/>
            <person name="Tian J."/>
            <person name="Zhou Y."/>
            <person name="Sheng Y."/>
            <person name="Liu T."/>
            <person name="Pan Y."/>
            <person name="Xia L."/>
            <person name="Li J."/>
            <person name="Zhao F."/>
            <person name="Cao W."/>
        </authorList>
    </citation>
    <scope>NUCLEOTIDE SEQUENCE</scope>
    <source>
        <strain evidence="1">Hyas-2018</strain>
    </source>
</reference>
<protein>
    <submittedName>
        <fullName evidence="1">Uncharacterized protein</fullName>
    </submittedName>
</protein>
<sequence>MHGLGFKDEQARSVKDQVVVTVEVHEPRNLGESPNSPPIVPPWTRDLPQPEFMEDLQRSHSLGARLSGILCSTTVSLASAEVIHVDGAAVHCDAAQVTPGEAAPKKVPTSSKRFPSDDEEPANTARLQDFKNPLKISSASMWRSSSHSSITDEKLDTATIDSSWIAASRTDSGIAVMTADVAKRSSDVASTCVMPYGKILVSFTTMKSTSTDSDDTSRETARAALVLSDSDEGSIPPSGSVSLSFVSSNSSSDPVYRVTDLADLPRLQNNVVAANSETGDGCVVLRLPLPRLTSSATQTVSSRQPASSLTERGTQAQEIPEWPCRSGWPLLLKTRRCDIVPRGTTDRPWTEDIRNIVMQGNKNYLHQHARRRHLAKSATTLDETQCVLFKLTDEVQPDATSSSVAPVVIWSTSMSSEFTREGCESTQEHRRNTVSSVRDVRSVASDSSFEQPLKLTELILLQHPEVGLRGFFPFDHRGATNDQDGAKRYGMSLEPNTMLDPPLQLNTVQEDSTVGPICGEKMHHRLVSKSCRPRARTGARRGK</sequence>
<evidence type="ECO:0000313" key="1">
    <source>
        <dbReference type="EMBL" id="KAH6926949.1"/>
    </source>
</evidence>
<accession>A0ACB7S2C3</accession>
<name>A0ACB7S2C3_HYAAI</name>
<evidence type="ECO:0000313" key="2">
    <source>
        <dbReference type="Proteomes" id="UP000821845"/>
    </source>
</evidence>
<dbReference type="Proteomes" id="UP000821845">
    <property type="component" value="Chromosome 7"/>
</dbReference>
<organism evidence="1 2">
    <name type="scientific">Hyalomma asiaticum</name>
    <name type="common">Tick</name>
    <dbReference type="NCBI Taxonomy" id="266040"/>
    <lineage>
        <taxon>Eukaryota</taxon>
        <taxon>Metazoa</taxon>
        <taxon>Ecdysozoa</taxon>
        <taxon>Arthropoda</taxon>
        <taxon>Chelicerata</taxon>
        <taxon>Arachnida</taxon>
        <taxon>Acari</taxon>
        <taxon>Parasitiformes</taxon>
        <taxon>Ixodida</taxon>
        <taxon>Ixodoidea</taxon>
        <taxon>Ixodidae</taxon>
        <taxon>Hyalomminae</taxon>
        <taxon>Hyalomma</taxon>
    </lineage>
</organism>
<dbReference type="EMBL" id="CM023487">
    <property type="protein sequence ID" value="KAH6926949.1"/>
    <property type="molecule type" value="Genomic_DNA"/>
</dbReference>
<gene>
    <name evidence="1" type="ORF">HPB50_024286</name>
</gene>